<feature type="compositionally biased region" description="Low complexity" evidence="1">
    <location>
        <begin position="260"/>
        <end position="304"/>
    </location>
</feature>
<feature type="compositionally biased region" description="Low complexity" evidence="1">
    <location>
        <begin position="1024"/>
        <end position="1047"/>
    </location>
</feature>
<evidence type="ECO:0000313" key="3">
    <source>
        <dbReference type="Proteomes" id="UP000028828"/>
    </source>
</evidence>
<keyword evidence="2" id="KW-0808">Transferase</keyword>
<feature type="region of interest" description="Disordered" evidence="1">
    <location>
        <begin position="778"/>
        <end position="814"/>
    </location>
</feature>
<gene>
    <name evidence="2" type="ORF">TGP89_276180A</name>
</gene>
<dbReference type="EC" id="2.3.1.48" evidence="2"/>
<evidence type="ECO:0000313" key="2">
    <source>
        <dbReference type="EMBL" id="KFG47586.1"/>
    </source>
</evidence>
<feature type="compositionally biased region" description="Basic and acidic residues" evidence="1">
    <location>
        <begin position="919"/>
        <end position="928"/>
    </location>
</feature>
<name>A0A086KT68_TOXGO</name>
<reference evidence="2 3" key="1">
    <citation type="submission" date="2014-03" db="EMBL/GenBank/DDBJ databases">
        <authorList>
            <person name="Sibley D."/>
            <person name="Venepally P."/>
            <person name="Karamycheva S."/>
            <person name="Hadjithomas M."/>
            <person name="Khan A."/>
            <person name="Brunk B."/>
            <person name="Roos D."/>
            <person name="Caler E."/>
            <person name="Lorenzi H."/>
        </authorList>
    </citation>
    <scope>NUCLEOTIDE SEQUENCE [LARGE SCALE GENOMIC DNA]</scope>
    <source>
        <strain evidence="3">p89</strain>
    </source>
</reference>
<feature type="region of interest" description="Disordered" evidence="1">
    <location>
        <begin position="112"/>
        <end position="160"/>
    </location>
</feature>
<dbReference type="EMBL" id="AEYI02000600">
    <property type="protein sequence ID" value="KFG47586.1"/>
    <property type="molecule type" value="Genomic_DNA"/>
</dbReference>
<dbReference type="EC" id="2.7.11.1" evidence="2"/>
<dbReference type="VEuPathDB" id="ToxoDB:TGP89_276180A"/>
<feature type="non-terminal residue" evidence="2">
    <location>
        <position position="1047"/>
    </location>
</feature>
<dbReference type="GO" id="GO:0004674">
    <property type="term" value="F:protein serine/threonine kinase activity"/>
    <property type="evidence" value="ECO:0007669"/>
    <property type="project" value="UniProtKB-EC"/>
</dbReference>
<dbReference type="AlphaFoldDB" id="A0A086KT68"/>
<feature type="compositionally biased region" description="Low complexity" evidence="1">
    <location>
        <begin position="899"/>
        <end position="911"/>
    </location>
</feature>
<feature type="compositionally biased region" description="Basic and acidic residues" evidence="1">
    <location>
        <begin position="860"/>
        <end position="873"/>
    </location>
</feature>
<feature type="region of interest" description="Disordered" evidence="1">
    <location>
        <begin position="1016"/>
        <end position="1047"/>
    </location>
</feature>
<organism evidence="2 3">
    <name type="scientific">Toxoplasma gondii p89</name>
    <dbReference type="NCBI Taxonomy" id="943119"/>
    <lineage>
        <taxon>Eukaryota</taxon>
        <taxon>Sar</taxon>
        <taxon>Alveolata</taxon>
        <taxon>Apicomplexa</taxon>
        <taxon>Conoidasida</taxon>
        <taxon>Coccidia</taxon>
        <taxon>Eucoccidiorida</taxon>
        <taxon>Eimeriorina</taxon>
        <taxon>Sarcocystidae</taxon>
        <taxon>Toxoplasma</taxon>
    </lineage>
</organism>
<feature type="region of interest" description="Disordered" evidence="1">
    <location>
        <begin position="1"/>
        <end position="21"/>
    </location>
</feature>
<feature type="compositionally biased region" description="Low complexity" evidence="1">
    <location>
        <begin position="798"/>
        <end position="810"/>
    </location>
</feature>
<evidence type="ECO:0000256" key="1">
    <source>
        <dbReference type="SAM" id="MobiDB-lite"/>
    </source>
</evidence>
<feature type="region of interest" description="Disordered" evidence="1">
    <location>
        <begin position="417"/>
        <end position="454"/>
    </location>
</feature>
<proteinExistence type="predicted"/>
<feature type="region of interest" description="Disordered" evidence="1">
    <location>
        <begin position="845"/>
        <end position="1001"/>
    </location>
</feature>
<comment type="caution">
    <text evidence="2">The sequence shown here is derived from an EMBL/GenBank/DDBJ whole genome shotgun (WGS) entry which is preliminary data.</text>
</comment>
<sequence>MNGERQAAPSGAPAHSADPSGRLSVAAASAFPTYPPFSNLTSPGHPVHLVGSTPAANASFPHRLPFSTSVASASYAASLSFAAPFLAPGPAQAPGISGQVLGISGQAPVVPGQAPVVPGQAPGAPHSGSRPPAGFGPGGAPLRPGVGPPYLKDGAPRPGLGAEALAEKEGASGAGRRDLGRLAFDSQLEAQRMQTASAAPALLRQGYVSSVSTVPLSPEQIEAAARSAAGDLEAASPLSGVQSRLRPAVAQTFSPSSTLPPASRGPAGPAAPGFLDVASSSSHPTAAWSSSSTPALAPSSSTRARVAAAPPLDLSPVSPLCPAGPSSTPQELLDLLYPAVSAMPWHSASAKSFAASHAAASLSSRRLPPQKIGATAREQSCNASPGSAVSPHFQQLRCGLVVTQVDQRDLWRRPREGTLEAQAPDASPNCMREPGAGSESEEGMVSEDRESRQDEGLWVEREGGDPAVCSGQDAEAYVGRGHKALGRGEGTLFESRVKCQDFVEETLEQVYLLREFGGIFSVARERPESLTLFGCLGKACQFAPSPSVSAGVSPEDFASVLFAPAPASPLALFSGASAGSLSPALAAEWRRLFASLRLSACTFWLLTVQTEMEIAEANRRFRKTVEVWQLQREVLDVQDRLYKHQEEAPRGASSSVARHAWKVKRRALFHSYAQIAQKYREALSEQQRIFDVTADAFSQVTASQLFDANEILPNFFARTGNSQLTLRNLGFPRCCCTDAAAAVAAAGALRGFRRLPGCTHTCGCRVCVFGLAGRVGPTPEARETTGEGDASEGSSFPAYAYDGDSGAADSLPTPRVSNCKGVETGTGVFDSAFVEAGPGRASLASTAPLAVSADTPGTQEAEKASESGAEKTGADPTLGPESLHRSPLPFRDSAGVSRPSSSVDLPGGSSSAFCPEAPKAGELRHAEPVSRPPVESDENAYSDGNARVLPLSAKPLEAGKDAAALAGPRSGSPPEDSVVAAPLTGGQRAHALSGGTHGCSLRADLDDEFEFDDADLEDAHHALHPGARAPAEAAPAATAGVSEGAAG</sequence>
<feature type="region of interest" description="Disordered" evidence="1">
    <location>
        <begin position="252"/>
        <end position="304"/>
    </location>
</feature>
<dbReference type="Proteomes" id="UP000028828">
    <property type="component" value="Unassembled WGS sequence"/>
</dbReference>
<accession>A0A086KT68</accession>
<feature type="compositionally biased region" description="Low complexity" evidence="1">
    <location>
        <begin position="112"/>
        <end position="133"/>
    </location>
</feature>
<protein>
    <submittedName>
        <fullName evidence="2">Histone acetyltransferase TAF1/250</fullName>
        <ecNumber evidence="2">2.3.1.48</ecNumber>
        <ecNumber evidence="2">2.7.11.1</ecNumber>
    </submittedName>
</protein>
<dbReference type="GO" id="GO:0061733">
    <property type="term" value="F:protein-lysine-acetyltransferase activity"/>
    <property type="evidence" value="ECO:0007669"/>
    <property type="project" value="UniProtKB-EC"/>
</dbReference>
<keyword evidence="2" id="KW-0012">Acyltransferase</keyword>